<sequence>NPRVCFTRPQQGYYDDLLQLHIHYY</sequence>
<reference evidence="1 2" key="1">
    <citation type="submission" date="2013-09" db="EMBL/GenBank/DDBJ databases">
        <title>Corchorus capsularis genome sequencing.</title>
        <authorList>
            <person name="Alam M."/>
            <person name="Haque M.S."/>
            <person name="Islam M.S."/>
            <person name="Emdad E.M."/>
            <person name="Islam M.M."/>
            <person name="Ahmed B."/>
            <person name="Halim A."/>
            <person name="Hossen Q.M.M."/>
            <person name="Hossain M.Z."/>
            <person name="Ahmed R."/>
            <person name="Khan M.M."/>
            <person name="Islam R."/>
            <person name="Rashid M.M."/>
            <person name="Khan S.A."/>
            <person name="Rahman M.S."/>
            <person name="Alam M."/>
        </authorList>
    </citation>
    <scope>NUCLEOTIDE SEQUENCE [LARGE SCALE GENOMIC DNA]</scope>
    <source>
        <strain evidence="2">cv. CVL-1</strain>
        <tissue evidence="1">Whole seedling</tissue>
    </source>
</reference>
<gene>
    <name evidence="1" type="ORF">CCACVL1_22572</name>
</gene>
<evidence type="ECO:0000313" key="2">
    <source>
        <dbReference type="Proteomes" id="UP000188268"/>
    </source>
</evidence>
<organism evidence="1 2">
    <name type="scientific">Corchorus capsularis</name>
    <name type="common">Jute</name>
    <dbReference type="NCBI Taxonomy" id="210143"/>
    <lineage>
        <taxon>Eukaryota</taxon>
        <taxon>Viridiplantae</taxon>
        <taxon>Streptophyta</taxon>
        <taxon>Embryophyta</taxon>
        <taxon>Tracheophyta</taxon>
        <taxon>Spermatophyta</taxon>
        <taxon>Magnoliopsida</taxon>
        <taxon>eudicotyledons</taxon>
        <taxon>Gunneridae</taxon>
        <taxon>Pentapetalae</taxon>
        <taxon>rosids</taxon>
        <taxon>malvids</taxon>
        <taxon>Malvales</taxon>
        <taxon>Malvaceae</taxon>
        <taxon>Grewioideae</taxon>
        <taxon>Apeibeae</taxon>
        <taxon>Corchorus</taxon>
    </lineage>
</organism>
<comment type="caution">
    <text evidence="1">The sequence shown here is derived from an EMBL/GenBank/DDBJ whole genome shotgun (WGS) entry which is preliminary data.</text>
</comment>
<proteinExistence type="predicted"/>
<dbReference type="AlphaFoldDB" id="A0A1R3GY36"/>
<dbReference type="Proteomes" id="UP000188268">
    <property type="component" value="Unassembled WGS sequence"/>
</dbReference>
<feature type="non-terminal residue" evidence="1">
    <location>
        <position position="1"/>
    </location>
</feature>
<keyword evidence="2" id="KW-1185">Reference proteome</keyword>
<dbReference type="EMBL" id="AWWV01013081">
    <property type="protein sequence ID" value="OMO62931.1"/>
    <property type="molecule type" value="Genomic_DNA"/>
</dbReference>
<name>A0A1R3GY36_COCAP</name>
<protein>
    <submittedName>
        <fullName evidence="1">Uncharacterized protein</fullName>
    </submittedName>
</protein>
<dbReference type="Gramene" id="OMO62931">
    <property type="protein sequence ID" value="OMO62931"/>
    <property type="gene ID" value="CCACVL1_22572"/>
</dbReference>
<evidence type="ECO:0000313" key="1">
    <source>
        <dbReference type="EMBL" id="OMO62931.1"/>
    </source>
</evidence>
<accession>A0A1R3GY36</accession>